<evidence type="ECO:0000313" key="3">
    <source>
        <dbReference type="EMBL" id="GAM33654.1"/>
    </source>
</evidence>
<dbReference type="AlphaFoldDB" id="A0A0B8N0L4"/>
<dbReference type="SUPFAM" id="SSF51126">
    <property type="entry name" value="Pectin lyase-like"/>
    <property type="match status" value="2"/>
</dbReference>
<protein>
    <recommendedName>
        <fullName evidence="2">Rhamnogalacturonase A/B/Epimerase-like pectate lyase domain-containing protein</fullName>
    </recommendedName>
</protein>
<gene>
    <name evidence="3" type="ORF">TCE0_011r00718</name>
</gene>
<feature type="domain" description="Rhamnogalacturonase A/B/Epimerase-like pectate lyase" evidence="2">
    <location>
        <begin position="447"/>
        <end position="513"/>
    </location>
</feature>
<dbReference type="InterPro" id="IPR011050">
    <property type="entry name" value="Pectin_lyase_fold/virulence"/>
</dbReference>
<organism evidence="3 4">
    <name type="scientific">Talaromyces pinophilus</name>
    <name type="common">Penicillium pinophilum</name>
    <dbReference type="NCBI Taxonomy" id="128442"/>
    <lineage>
        <taxon>Eukaryota</taxon>
        <taxon>Fungi</taxon>
        <taxon>Dikarya</taxon>
        <taxon>Ascomycota</taxon>
        <taxon>Pezizomycotina</taxon>
        <taxon>Eurotiomycetes</taxon>
        <taxon>Eurotiomycetidae</taxon>
        <taxon>Eurotiales</taxon>
        <taxon>Trichocomaceae</taxon>
        <taxon>Talaromyces</taxon>
        <taxon>Talaromyces sect. Talaromyces</taxon>
    </lineage>
</organism>
<dbReference type="FunFam" id="2.160.20.10:FF:000023">
    <property type="entry name" value="Exo-beta-1,3-glucanase Exg0"/>
    <property type="match status" value="1"/>
</dbReference>
<dbReference type="PANTHER" id="PTHR33928">
    <property type="entry name" value="POLYGALACTURONASE QRT3"/>
    <property type="match status" value="1"/>
</dbReference>
<keyword evidence="1" id="KW-0732">Signal</keyword>
<dbReference type="EMBL" id="DF933807">
    <property type="protein sequence ID" value="GAM33654.1"/>
    <property type="molecule type" value="Genomic_DNA"/>
</dbReference>
<evidence type="ECO:0000259" key="2">
    <source>
        <dbReference type="Pfam" id="PF12708"/>
    </source>
</evidence>
<evidence type="ECO:0000256" key="1">
    <source>
        <dbReference type="SAM" id="SignalP"/>
    </source>
</evidence>
<sequence length="811" mass="84420">MRFPSLVASSILLASTGAEQFQIPEVQSAVSSALSQFSDYVHYDGPTGTAAAAVTSATAEAHALQAAAVDDPSYWLADIAHQGFAPHAESGYVVFRNVKDYGAAGDGVTDDTAAINNAISGGGRFGPSSGETSSTTPAIIYFPAGTYVVSSSIIDYYFTQLIGNPNSPAVLKATSGFTGLGLIDGDQYQSSGNQGWTSTNVFYRQIRNLVLDLTAIPASGGSTGIHWPTAQATSLQNVQIKLNADAGTQAQGIFIENGSGGFLTDVTITGGLYGLNIGNQQFTMRNVAISNAVTAISQIWNWGWTYSGLTINSCTTAFDFSIGGSSAISAGSVTIIDSTISNTDTFLKTAWTTSSSPAGAGNLIIENVALNNVPTAIQGPNGVYLAGGTTTISGFGQGHEYTPTGPSVLNGAFDPVSRPSGLLQGGSSNYFTKSKPQYESYGTGGVVSMRSSGAKGDGSTDDTAAIQAALNSAAASGSIAFFDYGIYLVTDTIYIPPGSQVVGETYPTIMGSGSKFSNIELPYPVVQVGKEGDFGSVEVSDIIVSTQGGAAGAVLIEYNLNGDQGSGLWDVHTRIGGFTGSDLQVANCPKTGPVTTGCEAGFMSLHVTSSANNVYLENNWLWTADHDIDDAANTQISVYTGRGALIEGSNIIMYGTGVEHHSLYQYSFSGASNVMAGFIQTETPYYQPSPDAKSGPYAYNATLNDPDYSSCLPGNCDALGLYVTKSNSIYIYGAGLYSFFNDYSTTCSNAGNGEACQSEIFRVDGSTTGLRVYTLNTVGVTNMVEVDGTSEAVYSDNISVYTDGLTLFTYN</sequence>
<evidence type="ECO:0000313" key="4">
    <source>
        <dbReference type="Proteomes" id="UP000053095"/>
    </source>
</evidence>
<reference evidence="4" key="1">
    <citation type="journal article" date="2015" name="Genome Announc.">
        <title>Draft genome sequence of Talaromyces cellulolyticus strain Y-94, a source of lignocellulosic biomass-degrading enzymes.</title>
        <authorList>
            <person name="Fujii T."/>
            <person name="Koike H."/>
            <person name="Sawayama S."/>
            <person name="Yano S."/>
            <person name="Inoue H."/>
        </authorList>
    </citation>
    <scope>NUCLEOTIDE SEQUENCE [LARGE SCALE GENOMIC DNA]</scope>
    <source>
        <strain evidence="4">Y-94</strain>
    </source>
</reference>
<dbReference type="CDD" id="cd23668">
    <property type="entry name" value="GH55_beta13glucanase-like"/>
    <property type="match status" value="1"/>
</dbReference>
<dbReference type="PANTHER" id="PTHR33928:SF2">
    <property type="entry name" value="PECTATE LYASE SUPERFAMILY PROTEIN DOMAIN-CONTAINING PROTEIN-RELATED"/>
    <property type="match status" value="1"/>
</dbReference>
<dbReference type="InterPro" id="IPR039279">
    <property type="entry name" value="QRT3-like"/>
</dbReference>
<dbReference type="Gene3D" id="2.160.20.10">
    <property type="entry name" value="Single-stranded right-handed beta-helix, Pectin lyase-like"/>
    <property type="match status" value="2"/>
</dbReference>
<accession>A0A0B8N0L4</accession>
<dbReference type="Pfam" id="PF12708">
    <property type="entry name" value="Pect-lyase_RHGA_epim"/>
    <property type="match status" value="2"/>
</dbReference>
<dbReference type="InterPro" id="IPR012334">
    <property type="entry name" value="Pectin_lyas_fold"/>
</dbReference>
<proteinExistence type="predicted"/>
<name>A0A0B8N0L4_TALPI</name>
<feature type="chain" id="PRO_5002121979" description="Rhamnogalacturonase A/B/Epimerase-like pectate lyase domain-containing protein" evidence="1">
    <location>
        <begin position="19"/>
        <end position="811"/>
    </location>
</feature>
<dbReference type="Proteomes" id="UP000053095">
    <property type="component" value="Unassembled WGS sequence"/>
</dbReference>
<feature type="domain" description="Rhamnogalacturonase A/B/Epimerase-like pectate lyase" evidence="2">
    <location>
        <begin position="95"/>
        <end position="318"/>
    </location>
</feature>
<dbReference type="InterPro" id="IPR024535">
    <property type="entry name" value="RHGA/B-epi-like_pectate_lyase"/>
</dbReference>
<dbReference type="GO" id="GO:0004650">
    <property type="term" value="F:polygalacturonase activity"/>
    <property type="evidence" value="ECO:0007669"/>
    <property type="project" value="InterPro"/>
</dbReference>
<keyword evidence="4" id="KW-1185">Reference proteome</keyword>
<feature type="signal peptide" evidence="1">
    <location>
        <begin position="1"/>
        <end position="18"/>
    </location>
</feature>